<name>A0A448WMG9_9PLAT</name>
<dbReference type="OrthoDB" id="5859781at2759"/>
<dbReference type="EMBL" id="CAAALY010024281">
    <property type="protein sequence ID" value="VEL15345.1"/>
    <property type="molecule type" value="Genomic_DNA"/>
</dbReference>
<evidence type="ECO:0000313" key="1">
    <source>
        <dbReference type="EMBL" id="VEL15345.1"/>
    </source>
</evidence>
<organism evidence="1 2">
    <name type="scientific">Protopolystoma xenopodis</name>
    <dbReference type="NCBI Taxonomy" id="117903"/>
    <lineage>
        <taxon>Eukaryota</taxon>
        <taxon>Metazoa</taxon>
        <taxon>Spiralia</taxon>
        <taxon>Lophotrochozoa</taxon>
        <taxon>Platyhelminthes</taxon>
        <taxon>Monogenea</taxon>
        <taxon>Polyopisthocotylea</taxon>
        <taxon>Polystomatidea</taxon>
        <taxon>Polystomatidae</taxon>
        <taxon>Protopolystoma</taxon>
    </lineage>
</organism>
<reference evidence="1" key="1">
    <citation type="submission" date="2018-11" db="EMBL/GenBank/DDBJ databases">
        <authorList>
            <consortium name="Pathogen Informatics"/>
        </authorList>
    </citation>
    <scope>NUCLEOTIDE SEQUENCE</scope>
</reference>
<sequence length="120" mass="13494">MSRRETEMDDFTDLPIEPLKMSEFWLPNPVPGRLLTQNSLGPGDVDLFTSCLDSSQTKHDSTIFTRGESASNGVEGNQIVISPVCIYIYIYNVYVGERSLMPIRNNIRNVSHSCKIILKA</sequence>
<accession>A0A448WMG9</accession>
<dbReference type="AlphaFoldDB" id="A0A448WMG9"/>
<gene>
    <name evidence="1" type="ORF">PXEA_LOCUS8785</name>
</gene>
<comment type="caution">
    <text evidence="1">The sequence shown here is derived from an EMBL/GenBank/DDBJ whole genome shotgun (WGS) entry which is preliminary data.</text>
</comment>
<evidence type="ECO:0000313" key="2">
    <source>
        <dbReference type="Proteomes" id="UP000784294"/>
    </source>
</evidence>
<protein>
    <submittedName>
        <fullName evidence="1">Uncharacterized protein</fullName>
    </submittedName>
</protein>
<keyword evidence="2" id="KW-1185">Reference proteome</keyword>
<dbReference type="Proteomes" id="UP000784294">
    <property type="component" value="Unassembled WGS sequence"/>
</dbReference>
<proteinExistence type="predicted"/>